<feature type="region of interest" description="Disordered" evidence="1">
    <location>
        <begin position="473"/>
        <end position="513"/>
    </location>
</feature>
<accession>A0A8J8GMN5</accession>
<dbReference type="Proteomes" id="UP000728647">
    <property type="component" value="Unassembled WGS sequence"/>
</dbReference>
<organism evidence="2 3">
    <name type="scientific">Haloterrigena gelatinilytica</name>
    <dbReference type="NCBI Taxonomy" id="2741724"/>
    <lineage>
        <taxon>Archaea</taxon>
        <taxon>Methanobacteriati</taxon>
        <taxon>Methanobacteriota</taxon>
        <taxon>Stenosarchaea group</taxon>
        <taxon>Halobacteria</taxon>
        <taxon>Halobacteriales</taxon>
        <taxon>Natrialbaceae</taxon>
        <taxon>Haloterrigena</taxon>
    </lineage>
</organism>
<gene>
    <name evidence="2" type="ORF">HT576_05720</name>
</gene>
<evidence type="ECO:0000256" key="1">
    <source>
        <dbReference type="SAM" id="MobiDB-lite"/>
    </source>
</evidence>
<name>A0A8J8GMN5_9EURY</name>
<protein>
    <recommendedName>
        <fullName evidence="4">PGF-CTERM sorting domain-containing protein</fullName>
    </recommendedName>
</protein>
<evidence type="ECO:0000313" key="3">
    <source>
        <dbReference type="Proteomes" id="UP000728647"/>
    </source>
</evidence>
<proteinExistence type="predicted"/>
<dbReference type="OrthoDB" id="85977at2157"/>
<dbReference type="NCBIfam" id="NF038145">
    <property type="entry name" value="Hvo_1808_fam"/>
    <property type="match status" value="1"/>
</dbReference>
<sequence>MRTPPTRVAAALAVVAALALVAVAAGAAPPLFANESPDGADRADDPTTAGTVGYVEGYWYDDELPVDERDDAVVEDDELEAVVYRSMARVEKIRGLTFENDVPVEVISREEFRSRDGAFVDSNESQQRARNVTYEALFMVDAETDATTELRAIYGGSVEGYYEPSTDRIVIVSNTPDRLELDEIVLGHELTHALQDQQFDLSNYERATIDREAAENGLIEGDAISVEAEYERRCGTDWECLPDDDSGGETPSNWGIYLSLYQPYSDGPAYVDHLRESGDGWSAVDDRYADPPASSSTVIHREDRDPVDVSVADRSNESWQPLEVGGEVARETVGEGTMVAMFADGAFEPTRSSVLSREAVLGDDATTFDYNQSYTDGWAGDELVAYAGGNASEETGYVWETEWRSADDAAEFAGAYVELLEINGADAVEERRNTYAIDDEEYPGAYYLERDGETVRIVHAPSVAALDGLSAGAAPAGEDTVGSTDADGSGEAEDGDGGAGGNGEDDDSLPGFAVPGTGAAVAIALLAARARARRLEAERGGGSESSPRSAPVTAASPRSTPSGPDGGLEGPDDGRSDRGRA</sequence>
<dbReference type="AlphaFoldDB" id="A0A8J8GMN5"/>
<dbReference type="InterPro" id="IPR047792">
    <property type="entry name" value="Hvo_1808-like"/>
</dbReference>
<reference evidence="2" key="1">
    <citation type="submission" date="2020-06" db="EMBL/GenBank/DDBJ databases">
        <title>Haloterrigena sp. nov., an extremely halophilic archaeon isolated from a saline sediment.</title>
        <authorList>
            <person name="Liu B.-B."/>
        </authorList>
    </citation>
    <scope>NUCLEOTIDE SEQUENCE</scope>
    <source>
        <strain evidence="2">SYSU A121-1</strain>
    </source>
</reference>
<comment type="caution">
    <text evidence="2">The sequence shown here is derived from an EMBL/GenBank/DDBJ whole genome shotgun (WGS) entry which is preliminary data.</text>
</comment>
<dbReference type="EMBL" id="JABURA010000001">
    <property type="protein sequence ID" value="NUB90530.1"/>
    <property type="molecule type" value="Genomic_DNA"/>
</dbReference>
<dbReference type="RefSeq" id="WP_174701490.1">
    <property type="nucleotide sequence ID" value="NZ_JABURA010000001.1"/>
</dbReference>
<evidence type="ECO:0008006" key="4">
    <source>
        <dbReference type="Google" id="ProtNLM"/>
    </source>
</evidence>
<feature type="region of interest" description="Disordered" evidence="1">
    <location>
        <begin position="533"/>
        <end position="581"/>
    </location>
</feature>
<evidence type="ECO:0000313" key="2">
    <source>
        <dbReference type="EMBL" id="NUB90530.1"/>
    </source>
</evidence>
<feature type="compositionally biased region" description="Basic and acidic residues" evidence="1">
    <location>
        <begin position="572"/>
        <end position="581"/>
    </location>
</feature>